<sequence length="135" mass="14638">MVQMEMGIDDDVDVFGIESRVLEVSQVVGIEHVEIWEQGPVLVIARAGVDHHDCVAQLDEVVVDGEDQIGTVCRDGRGCIGGSGERELLLADGGIPIVRWDGPHGEFSELCDGRITDGECVHSRRKRSPGAAYSR</sequence>
<evidence type="ECO:0000313" key="1">
    <source>
        <dbReference type="EMBL" id="BAY00326.1"/>
    </source>
</evidence>
<dbReference type="EMBL" id="AP018165">
    <property type="protein sequence ID" value="BAY00326.1"/>
    <property type="molecule type" value="Genomic_DNA"/>
</dbReference>
<name>A0A1Z4F501_9MYCO</name>
<gene>
    <name evidence="1" type="ORF">MSTE_05034</name>
</gene>
<protein>
    <submittedName>
        <fullName evidence="1">Uncharacterized protein</fullName>
    </submittedName>
</protein>
<keyword evidence="2" id="KW-1185">Reference proteome</keyword>
<accession>A0A1Z4F501</accession>
<dbReference type="AlphaFoldDB" id="A0A1Z4F501"/>
<reference evidence="2" key="1">
    <citation type="journal article" date="2017" name="Genome Announc.">
        <title>Complete Genome Sequence of Mycobacterium stephanolepidis.</title>
        <authorList>
            <person name="Fukano H."/>
            <person name="Yoshida M."/>
            <person name="Katayama Y."/>
            <person name="Omatsu T."/>
            <person name="Mizutani T."/>
            <person name="Kurata O."/>
            <person name="Wada S."/>
            <person name="Hoshino Y."/>
        </authorList>
    </citation>
    <scope>NUCLEOTIDE SEQUENCE [LARGE SCALE GENOMIC DNA]</scope>
    <source>
        <strain evidence="2">NJB0901</strain>
    </source>
</reference>
<dbReference type="Proteomes" id="UP000217954">
    <property type="component" value="Chromosome"/>
</dbReference>
<reference evidence="1 2" key="2">
    <citation type="journal article" date="2017" name="Int. J. Syst. Evol. Microbiol.">
        <title>Mycobacterium stephanolepidis sp. nov., a rapidly growing species related to Mycobacterium chelonae, isolated from marine teleost fish, Stephanolepis cirrhifer.</title>
        <authorList>
            <person name="Fukano H."/>
            <person name="Wada S."/>
            <person name="Kurata O."/>
            <person name="Katayama K."/>
            <person name="Fujiwara N."/>
            <person name="Hoshino Y."/>
        </authorList>
    </citation>
    <scope>NUCLEOTIDE SEQUENCE [LARGE SCALE GENOMIC DNA]</scope>
    <source>
        <strain evidence="1 2">NJB0901</strain>
    </source>
</reference>
<dbReference type="KEGG" id="mste:MSTE_05034"/>
<organism evidence="1 2">
    <name type="scientific">[Mycobacterium] stephanolepidis</name>
    <dbReference type="NCBI Taxonomy" id="1520670"/>
    <lineage>
        <taxon>Bacteria</taxon>
        <taxon>Bacillati</taxon>
        <taxon>Actinomycetota</taxon>
        <taxon>Actinomycetes</taxon>
        <taxon>Mycobacteriales</taxon>
        <taxon>Mycobacteriaceae</taxon>
        <taxon>Mycobacteroides</taxon>
    </lineage>
</organism>
<proteinExistence type="predicted"/>
<evidence type="ECO:0000313" key="2">
    <source>
        <dbReference type="Proteomes" id="UP000217954"/>
    </source>
</evidence>